<dbReference type="KEGG" id="jli:EXU32_08675"/>
<sequence>MSTNHAARLARGEELHFRTARTGMIFLLMICGGFTIIGLCILGGSDGLLRMLGIALAVFFGLVGIPFAVWRLIRPALELTISADRGVRVAREGTAPWIPWADIMQVDREVLAARPTVVLRLVPQAQERWDADRRATQAVVEEAPGGPGVVIPQTIAAAPEEVLRALEAGHDAWSARSA</sequence>
<name>A0A4P6MTG0_9MICO</name>
<evidence type="ECO:0008006" key="4">
    <source>
        <dbReference type="Google" id="ProtNLM"/>
    </source>
</evidence>
<dbReference type="AlphaFoldDB" id="A0A4P6MTG0"/>
<keyword evidence="1" id="KW-1133">Transmembrane helix</keyword>
<protein>
    <recommendedName>
        <fullName evidence="4">PH domain-containing protein</fullName>
    </recommendedName>
</protein>
<feature type="transmembrane region" description="Helical" evidence="1">
    <location>
        <begin position="25"/>
        <end position="45"/>
    </location>
</feature>
<accession>A0A4P6MTG0</accession>
<evidence type="ECO:0000313" key="3">
    <source>
        <dbReference type="Proteomes" id="UP000290408"/>
    </source>
</evidence>
<dbReference type="STRING" id="1216970.GCA_001570985_00772"/>
<keyword evidence="3" id="KW-1185">Reference proteome</keyword>
<proteinExistence type="predicted"/>
<organism evidence="2 3">
    <name type="scientific">Janibacter limosus</name>
    <dbReference type="NCBI Taxonomy" id="53458"/>
    <lineage>
        <taxon>Bacteria</taxon>
        <taxon>Bacillati</taxon>
        <taxon>Actinomycetota</taxon>
        <taxon>Actinomycetes</taxon>
        <taxon>Micrococcales</taxon>
        <taxon>Intrasporangiaceae</taxon>
        <taxon>Janibacter</taxon>
    </lineage>
</organism>
<dbReference type="Proteomes" id="UP000290408">
    <property type="component" value="Chromosome"/>
</dbReference>
<keyword evidence="1" id="KW-0812">Transmembrane</keyword>
<dbReference type="OrthoDB" id="4863943at2"/>
<dbReference type="RefSeq" id="WP_130629541.1">
    <property type="nucleotide sequence ID" value="NZ_CP036164.1"/>
</dbReference>
<dbReference type="EMBL" id="CP036164">
    <property type="protein sequence ID" value="QBF46319.1"/>
    <property type="molecule type" value="Genomic_DNA"/>
</dbReference>
<gene>
    <name evidence="2" type="ORF">EXU32_08675</name>
</gene>
<evidence type="ECO:0000256" key="1">
    <source>
        <dbReference type="SAM" id="Phobius"/>
    </source>
</evidence>
<feature type="transmembrane region" description="Helical" evidence="1">
    <location>
        <begin position="51"/>
        <end position="73"/>
    </location>
</feature>
<reference evidence="2 3" key="1">
    <citation type="submission" date="2019-02" db="EMBL/GenBank/DDBJ databases">
        <title>Genomic data mining of an Antarctic deep-sea actinobacterium, Janibacterlimosus P3-3-X1.</title>
        <authorList>
            <person name="Liao L."/>
            <person name="Chen B."/>
        </authorList>
    </citation>
    <scope>NUCLEOTIDE SEQUENCE [LARGE SCALE GENOMIC DNA]</scope>
    <source>
        <strain evidence="2 3">P3-3-X1</strain>
    </source>
</reference>
<evidence type="ECO:0000313" key="2">
    <source>
        <dbReference type="EMBL" id="QBF46319.1"/>
    </source>
</evidence>
<keyword evidence="1" id="KW-0472">Membrane</keyword>